<proteinExistence type="inferred from homology"/>
<dbReference type="PaxDb" id="880073-Calab_1365"/>
<evidence type="ECO:0000256" key="11">
    <source>
        <dbReference type="ARBA" id="ARBA00023098"/>
    </source>
</evidence>
<gene>
    <name evidence="13" type="primary">lpxK</name>
    <name evidence="14" type="ORF">Calab_1365</name>
</gene>
<comment type="similarity">
    <text evidence="13">Belongs to the LpxK family.</text>
</comment>
<keyword evidence="9 13" id="KW-0418">Kinase</keyword>
<dbReference type="InterPro" id="IPR003758">
    <property type="entry name" value="LpxK"/>
</dbReference>
<evidence type="ECO:0000256" key="6">
    <source>
        <dbReference type="ARBA" id="ARBA00022556"/>
    </source>
</evidence>
<dbReference type="FunCoup" id="H1XNZ6">
    <property type="interactions" value="211"/>
</dbReference>
<dbReference type="HOGENOM" id="CLU_038816_6_0_0"/>
<evidence type="ECO:0000256" key="7">
    <source>
        <dbReference type="ARBA" id="ARBA00022679"/>
    </source>
</evidence>
<evidence type="ECO:0000256" key="8">
    <source>
        <dbReference type="ARBA" id="ARBA00022741"/>
    </source>
</evidence>
<dbReference type="SUPFAM" id="SSF52540">
    <property type="entry name" value="P-loop containing nucleoside triphosphate hydrolases"/>
    <property type="match status" value="1"/>
</dbReference>
<evidence type="ECO:0000313" key="15">
    <source>
        <dbReference type="Proteomes" id="UP000004671"/>
    </source>
</evidence>
<dbReference type="AlphaFoldDB" id="H1XNZ6"/>
<dbReference type="STRING" id="880073.Cabys_3743"/>
<dbReference type="GO" id="GO:0009244">
    <property type="term" value="P:lipopolysaccharide core region biosynthetic process"/>
    <property type="evidence" value="ECO:0007669"/>
    <property type="project" value="TreeGrafter"/>
</dbReference>
<dbReference type="eggNOG" id="COG1663">
    <property type="taxonomic scope" value="Bacteria"/>
</dbReference>
<dbReference type="Pfam" id="PF02606">
    <property type="entry name" value="LpxK"/>
    <property type="match status" value="1"/>
</dbReference>
<keyword evidence="5 13" id="KW-0444">Lipid biosynthesis</keyword>
<protein>
    <recommendedName>
        <fullName evidence="4 13">Tetraacyldisaccharide 4'-kinase</fullName>
        <ecNumber evidence="3 13">2.7.1.130</ecNumber>
    </recommendedName>
    <alternativeName>
        <fullName evidence="12 13">Lipid A 4'-kinase</fullName>
    </alternativeName>
</protein>
<dbReference type="NCBIfam" id="TIGR00682">
    <property type="entry name" value="lpxK"/>
    <property type="match status" value="1"/>
</dbReference>
<dbReference type="EC" id="2.7.1.130" evidence="3 13"/>
<dbReference type="RefSeq" id="WP_006928070.1">
    <property type="nucleotide sequence ID" value="NZ_CM001402.1"/>
</dbReference>
<keyword evidence="6 13" id="KW-0441">Lipid A biosynthesis</keyword>
<dbReference type="GO" id="GO:0009245">
    <property type="term" value="P:lipid A biosynthetic process"/>
    <property type="evidence" value="ECO:0007669"/>
    <property type="project" value="UniProtKB-UniRule"/>
</dbReference>
<evidence type="ECO:0000256" key="13">
    <source>
        <dbReference type="HAMAP-Rule" id="MF_00409"/>
    </source>
</evidence>
<accession>H1XNZ6</accession>
<dbReference type="HAMAP" id="MF_00409">
    <property type="entry name" value="LpxK"/>
    <property type="match status" value="1"/>
</dbReference>
<comment type="function">
    <text evidence="1 13">Transfers the gamma-phosphate of ATP to the 4'-position of a tetraacyldisaccharide 1-phosphate intermediate (termed DS-1-P) to form tetraacyldisaccharide 1,4'-bis-phosphate (lipid IVA).</text>
</comment>
<evidence type="ECO:0000256" key="12">
    <source>
        <dbReference type="ARBA" id="ARBA00029757"/>
    </source>
</evidence>
<evidence type="ECO:0000256" key="5">
    <source>
        <dbReference type="ARBA" id="ARBA00022516"/>
    </source>
</evidence>
<dbReference type="OrthoDB" id="9766423at2"/>
<dbReference type="UniPathway" id="UPA00359">
    <property type="reaction ID" value="UER00482"/>
</dbReference>
<keyword evidence="8 13" id="KW-0547">Nucleotide-binding</keyword>
<dbReference type="PANTHER" id="PTHR42724:SF1">
    <property type="entry name" value="TETRAACYLDISACCHARIDE 4'-KINASE, MITOCHONDRIAL-RELATED"/>
    <property type="match status" value="1"/>
</dbReference>
<evidence type="ECO:0000256" key="1">
    <source>
        <dbReference type="ARBA" id="ARBA00002274"/>
    </source>
</evidence>
<keyword evidence="15" id="KW-1185">Reference proteome</keyword>
<evidence type="ECO:0000256" key="2">
    <source>
        <dbReference type="ARBA" id="ARBA00004870"/>
    </source>
</evidence>
<dbReference type="GO" id="GO:0005524">
    <property type="term" value="F:ATP binding"/>
    <property type="evidence" value="ECO:0007669"/>
    <property type="project" value="UniProtKB-UniRule"/>
</dbReference>
<dbReference type="GO" id="GO:0005886">
    <property type="term" value="C:plasma membrane"/>
    <property type="evidence" value="ECO:0007669"/>
    <property type="project" value="TreeGrafter"/>
</dbReference>
<organism evidence="14 15">
    <name type="scientific">Caldithrix abyssi DSM 13497</name>
    <dbReference type="NCBI Taxonomy" id="880073"/>
    <lineage>
        <taxon>Bacteria</taxon>
        <taxon>Pseudomonadati</taxon>
        <taxon>Calditrichota</taxon>
        <taxon>Calditrichia</taxon>
        <taxon>Calditrichales</taxon>
        <taxon>Calditrichaceae</taxon>
        <taxon>Caldithrix</taxon>
    </lineage>
</organism>
<comment type="pathway">
    <text evidence="2 13">Glycolipid biosynthesis; lipid IV(A) biosynthesis; lipid IV(A) from (3R)-3-hydroxytetradecanoyl-[acyl-carrier-protein] and UDP-N-acetyl-alpha-D-glucosamine: step 6/6.</text>
</comment>
<evidence type="ECO:0000256" key="3">
    <source>
        <dbReference type="ARBA" id="ARBA00012071"/>
    </source>
</evidence>
<evidence type="ECO:0000313" key="14">
    <source>
        <dbReference type="EMBL" id="EHO40988.1"/>
    </source>
</evidence>
<feature type="binding site" evidence="13">
    <location>
        <begin position="51"/>
        <end position="58"/>
    </location>
    <ligand>
        <name>ATP</name>
        <dbReference type="ChEBI" id="CHEBI:30616"/>
    </ligand>
</feature>
<evidence type="ECO:0000256" key="4">
    <source>
        <dbReference type="ARBA" id="ARBA00016436"/>
    </source>
</evidence>
<comment type="catalytic activity">
    <reaction evidence="13">
        <text>a lipid A disaccharide + ATP = a lipid IVA + ADP + H(+)</text>
        <dbReference type="Rhea" id="RHEA:67840"/>
        <dbReference type="ChEBI" id="CHEBI:15378"/>
        <dbReference type="ChEBI" id="CHEBI:30616"/>
        <dbReference type="ChEBI" id="CHEBI:176343"/>
        <dbReference type="ChEBI" id="CHEBI:176425"/>
        <dbReference type="ChEBI" id="CHEBI:456216"/>
        <dbReference type="EC" id="2.7.1.130"/>
    </reaction>
</comment>
<dbReference type="EMBL" id="CM001402">
    <property type="protein sequence ID" value="EHO40988.1"/>
    <property type="molecule type" value="Genomic_DNA"/>
</dbReference>
<name>H1XNZ6_CALAY</name>
<keyword evidence="10 13" id="KW-0067">ATP-binding</keyword>
<dbReference type="InterPro" id="IPR027417">
    <property type="entry name" value="P-loop_NTPase"/>
</dbReference>
<keyword evidence="11 13" id="KW-0443">Lipid metabolism</keyword>
<dbReference type="InParanoid" id="H1XNZ6"/>
<reference evidence="14 15" key="1">
    <citation type="submission" date="2011-09" db="EMBL/GenBank/DDBJ databases">
        <title>The permanent draft genome of Caldithrix abyssi DSM 13497.</title>
        <authorList>
            <consortium name="US DOE Joint Genome Institute (JGI-PGF)"/>
            <person name="Lucas S."/>
            <person name="Han J."/>
            <person name="Lapidus A."/>
            <person name="Bruce D."/>
            <person name="Goodwin L."/>
            <person name="Pitluck S."/>
            <person name="Peters L."/>
            <person name="Kyrpides N."/>
            <person name="Mavromatis K."/>
            <person name="Ivanova N."/>
            <person name="Mikhailova N."/>
            <person name="Chertkov O."/>
            <person name="Detter J.C."/>
            <person name="Tapia R."/>
            <person name="Han C."/>
            <person name="Land M."/>
            <person name="Hauser L."/>
            <person name="Markowitz V."/>
            <person name="Cheng J.-F."/>
            <person name="Hugenholtz P."/>
            <person name="Woyke T."/>
            <person name="Wu D."/>
            <person name="Spring S."/>
            <person name="Brambilla E."/>
            <person name="Klenk H.-P."/>
            <person name="Eisen J.A."/>
        </authorList>
    </citation>
    <scope>NUCLEOTIDE SEQUENCE [LARGE SCALE GENOMIC DNA]</scope>
    <source>
        <strain evidence="14 15">DSM 13497</strain>
    </source>
</reference>
<evidence type="ECO:0000256" key="9">
    <source>
        <dbReference type="ARBA" id="ARBA00022777"/>
    </source>
</evidence>
<keyword evidence="7 13" id="KW-0808">Transferase</keyword>
<sequence length="351" mass="39666" precursor="true">MRFLRMLARLLLLPFSLLYGLAMEVRNILFDLKILPVYASRLPVISVGNLVAGGTGKTPFTIWLAAQLAKRYRVAIVSRGYGRESKGLQIVAQNGSILLSAEQAGDEPLLMAKKVPAATVLVSEKRRSAVQWIEQHQAAEVIVLDDGFQHRYVQRDVDIVLFKKPQQFWRNFMLPTGTWREFPHRVSRAHYVGLAAQGKLPFIPLRKQFHVQTMSGPLVDLHLQACLAPEDLKDVPVAAFAGIADPQSFFEALAKMNMAVKRTFAFGDHHRFTENDLLRMGNICRQEKLKYLICTEKDLMKISEIIDQNGDKNLQGIKIVALAHALAVQEEFLIKAIEKTIDKKLKSYYIS</sequence>
<dbReference type="PANTHER" id="PTHR42724">
    <property type="entry name" value="TETRAACYLDISACCHARIDE 4'-KINASE"/>
    <property type="match status" value="1"/>
</dbReference>
<dbReference type="GO" id="GO:0009029">
    <property type="term" value="F:lipid-A 4'-kinase activity"/>
    <property type="evidence" value="ECO:0007669"/>
    <property type="project" value="UniProtKB-UniRule"/>
</dbReference>
<evidence type="ECO:0000256" key="10">
    <source>
        <dbReference type="ARBA" id="ARBA00022840"/>
    </source>
</evidence>
<dbReference type="Proteomes" id="UP000004671">
    <property type="component" value="Chromosome"/>
</dbReference>